<evidence type="ECO:0008006" key="2">
    <source>
        <dbReference type="Google" id="ProtNLM"/>
    </source>
</evidence>
<dbReference type="AlphaFoldDB" id="A0A0F9QB60"/>
<name>A0A0F9QB60_9ZZZZ</name>
<protein>
    <recommendedName>
        <fullName evidence="2">AB hydrolase-1 domain-containing protein</fullName>
    </recommendedName>
</protein>
<organism evidence="1">
    <name type="scientific">marine sediment metagenome</name>
    <dbReference type="NCBI Taxonomy" id="412755"/>
    <lineage>
        <taxon>unclassified sequences</taxon>
        <taxon>metagenomes</taxon>
        <taxon>ecological metagenomes</taxon>
    </lineage>
</organism>
<comment type="caution">
    <text evidence="1">The sequence shown here is derived from an EMBL/GenBank/DDBJ whole genome shotgun (WGS) entry which is preliminary data.</text>
</comment>
<accession>A0A0F9QB60</accession>
<sequence>MNMASRPPNIAIDAITHFWNFPHTRTRLQELQLPIRCINSFNSPVDVEAGRRYTPSLKVKLMENVGHFVMLEDPETFNHLLENFIKDLV</sequence>
<dbReference type="SUPFAM" id="SSF53474">
    <property type="entry name" value="alpha/beta-Hydrolases"/>
    <property type="match status" value="1"/>
</dbReference>
<gene>
    <name evidence="1" type="ORF">LCGC14_0795290</name>
</gene>
<dbReference type="Gene3D" id="3.40.50.1820">
    <property type="entry name" value="alpha/beta hydrolase"/>
    <property type="match status" value="1"/>
</dbReference>
<evidence type="ECO:0000313" key="1">
    <source>
        <dbReference type="EMBL" id="KKN34272.1"/>
    </source>
</evidence>
<dbReference type="EMBL" id="LAZR01002116">
    <property type="protein sequence ID" value="KKN34272.1"/>
    <property type="molecule type" value="Genomic_DNA"/>
</dbReference>
<dbReference type="InterPro" id="IPR029058">
    <property type="entry name" value="AB_hydrolase_fold"/>
</dbReference>
<proteinExistence type="predicted"/>
<reference evidence="1" key="1">
    <citation type="journal article" date="2015" name="Nature">
        <title>Complex archaea that bridge the gap between prokaryotes and eukaryotes.</title>
        <authorList>
            <person name="Spang A."/>
            <person name="Saw J.H."/>
            <person name="Jorgensen S.L."/>
            <person name="Zaremba-Niedzwiedzka K."/>
            <person name="Martijn J."/>
            <person name="Lind A.E."/>
            <person name="van Eijk R."/>
            <person name="Schleper C."/>
            <person name="Guy L."/>
            <person name="Ettema T.J."/>
        </authorList>
    </citation>
    <scope>NUCLEOTIDE SEQUENCE</scope>
</reference>